<dbReference type="SMART" id="SM00710">
    <property type="entry name" value="PbH1"/>
    <property type="match status" value="9"/>
</dbReference>
<feature type="domain" description="Right handed beta helix" evidence="2">
    <location>
        <begin position="248"/>
        <end position="362"/>
    </location>
</feature>
<dbReference type="SUPFAM" id="SSF51126">
    <property type="entry name" value="Pectin lyase-like"/>
    <property type="match status" value="2"/>
</dbReference>
<name>A0A963YPS4_9PROT</name>
<reference evidence="3" key="2">
    <citation type="submission" date="2021-01" db="EMBL/GenBank/DDBJ databases">
        <authorList>
            <person name="Mieszkin S."/>
            <person name="Pouder E."/>
            <person name="Alain K."/>
        </authorList>
    </citation>
    <scope>NUCLEOTIDE SEQUENCE</scope>
    <source>
        <strain evidence="3">HW T2.11</strain>
    </source>
</reference>
<dbReference type="InterPro" id="IPR039448">
    <property type="entry name" value="Beta_helix"/>
</dbReference>
<dbReference type="EMBL" id="JAESVB010000002">
    <property type="protein sequence ID" value="MCB8874781.1"/>
    <property type="molecule type" value="Genomic_DNA"/>
</dbReference>
<gene>
    <name evidence="3" type="ORF">ASILVAE211_06270</name>
</gene>
<dbReference type="InterPro" id="IPR006626">
    <property type="entry name" value="PbH1"/>
</dbReference>
<proteinExistence type="predicted"/>
<accession>A0A963YPS4</accession>
<dbReference type="InterPro" id="IPR012334">
    <property type="entry name" value="Pectin_lyas_fold"/>
</dbReference>
<organism evidence="3 4">
    <name type="scientific">Acidisoma silvae</name>
    <dbReference type="NCBI Taxonomy" id="2802396"/>
    <lineage>
        <taxon>Bacteria</taxon>
        <taxon>Pseudomonadati</taxon>
        <taxon>Pseudomonadota</taxon>
        <taxon>Alphaproteobacteria</taxon>
        <taxon>Acetobacterales</taxon>
        <taxon>Acidocellaceae</taxon>
        <taxon>Acidisoma</taxon>
    </lineage>
</organism>
<reference evidence="3" key="1">
    <citation type="journal article" date="2021" name="Microorganisms">
        <title>Acidisoma silvae sp. nov. and Acidisomacellulosilytica sp. nov., Two Acidophilic Bacteria Isolated from Decaying Wood, Hydrolyzing Cellulose and Producing Poly-3-hydroxybutyrate.</title>
        <authorList>
            <person name="Mieszkin S."/>
            <person name="Pouder E."/>
            <person name="Uroz S."/>
            <person name="Simon-Colin C."/>
            <person name="Alain K."/>
        </authorList>
    </citation>
    <scope>NUCLEOTIDE SEQUENCE</scope>
    <source>
        <strain evidence="3">HW T2.11</strain>
    </source>
</reference>
<dbReference type="RefSeq" id="WP_227320446.1">
    <property type="nucleotide sequence ID" value="NZ_JAESVB010000002.1"/>
</dbReference>
<comment type="caution">
    <text evidence="3">The sequence shown here is derived from an EMBL/GenBank/DDBJ whole genome shotgun (WGS) entry which is preliminary data.</text>
</comment>
<dbReference type="Gene3D" id="2.160.20.10">
    <property type="entry name" value="Single-stranded right-handed beta-helix, Pectin lyase-like"/>
    <property type="match status" value="2"/>
</dbReference>
<protein>
    <submittedName>
        <fullName evidence="3">Right-handed parallel beta-helix repeat-containing protein</fullName>
    </submittedName>
</protein>
<evidence type="ECO:0000259" key="1">
    <source>
        <dbReference type="Pfam" id="PF05048"/>
    </source>
</evidence>
<feature type="domain" description="Periplasmic copper-binding protein NosD beta helix" evidence="1">
    <location>
        <begin position="382"/>
        <end position="544"/>
    </location>
</feature>
<evidence type="ECO:0000313" key="3">
    <source>
        <dbReference type="EMBL" id="MCB8874781.1"/>
    </source>
</evidence>
<keyword evidence="4" id="KW-1185">Reference proteome</keyword>
<dbReference type="Pfam" id="PF13229">
    <property type="entry name" value="Beta_helix"/>
    <property type="match status" value="1"/>
</dbReference>
<dbReference type="InterPro" id="IPR007742">
    <property type="entry name" value="NosD_dom"/>
</dbReference>
<evidence type="ECO:0000313" key="4">
    <source>
        <dbReference type="Proteomes" id="UP000708298"/>
    </source>
</evidence>
<dbReference type="InterPro" id="IPR011050">
    <property type="entry name" value="Pectin_lyase_fold/virulence"/>
</dbReference>
<evidence type="ECO:0000259" key="2">
    <source>
        <dbReference type="Pfam" id="PF13229"/>
    </source>
</evidence>
<dbReference type="Pfam" id="PF05048">
    <property type="entry name" value="NosD"/>
    <property type="match status" value="1"/>
</dbReference>
<dbReference type="AlphaFoldDB" id="A0A963YPS4"/>
<dbReference type="Proteomes" id="UP000708298">
    <property type="component" value="Unassembled WGS sequence"/>
</dbReference>
<sequence length="851" mass="84762">MPTIDQLQAAVASADTDELMTTQSGSARKVTRAQLLAGLQPVISVPPGAILGNSGATASAPLAITVGSNLTLANGTLSAPAPFVIGGLPGGAAPAATDLIPLSQNGTAKSVGYSSFLSSLATLPGFDASPMQMTATGGRVARSLGSHAADAIALEDFGALGNGTTDDSAAFTAAAATLRPIRLGPKTYIVNGALSLSNAAALTLLGVPGQTVIRRLTQGAATAWMTLTAPAVHVEGVIFDANTSLASSVTAVSVAASCLRSTFLRCTFSNAVAGSGLLFNPSDPAAARHTVTACEAYGNVNGISAQAVDGLTVTACHLHNNSIAGISVDLAGAASTIKSRLAVISGNQCYGNQIGILVGDYANADAAPATIANTSAEAMLCVIAANVVHDNTEYGIVGQGYNLNIQGNVVYNNGGANVNGGGILANCWVSAVTGNVVSNHAGFGIDAGAANFTMIADNIVSTSRIAINAGGAREPRITGNAIAAASYYGVVIYNNETTADGAPIGVASTGVSITENVIDMPAGGGGILLIDGPQSVQVARNNFITTSGADLSLCLLPLTDSVAINDNLLNGAPSVYLYDPSTTTSGRYAGLYSMLYPDVVDGVGILNISQTVQSLRSLNAGNYASYVTFLKLAAAGSGYTAAPSVTFSGGGGNGAAATAFVINGTVIGFRMTSLGTGYTSAPTVTLSGGGGSGASATAVIGIPVSTGRRLTIYCGVAAGWAVSGSNPSQMTGSGTTITVPANSEIEWVGLNGGWFANRYQQTDYVAPSSDGSLSLRSRSGDLRLHPAGAGAVRWANDAQATGCMTTIGNGSPNGTMSAPPGSDYRNLAGGAGSVFWVKQSGTGNTGWVAIA</sequence>